<keyword evidence="3" id="KW-0732">Signal</keyword>
<dbReference type="EMBL" id="CP051775">
    <property type="protein sequence ID" value="QJE74396.1"/>
    <property type="molecule type" value="Genomic_DNA"/>
</dbReference>
<evidence type="ECO:0000313" key="5">
    <source>
        <dbReference type="EMBL" id="QJE74396.1"/>
    </source>
</evidence>
<dbReference type="PANTHER" id="PTHR30290:SF64">
    <property type="entry name" value="ABC TRANSPORTER PERIPLASMIC BINDING PROTEIN"/>
    <property type="match status" value="1"/>
</dbReference>
<comment type="similarity">
    <text evidence="2">Belongs to the bacterial solute-binding protein 5 family.</text>
</comment>
<dbReference type="SUPFAM" id="SSF53850">
    <property type="entry name" value="Periplasmic binding protein-like II"/>
    <property type="match status" value="1"/>
</dbReference>
<reference evidence="5" key="1">
    <citation type="submission" date="2020-04" db="EMBL/GenBank/DDBJ databases">
        <title>A desert anoxygenic phototrophic bacterium fixes CO2 using RubisCO under aerobic conditions.</title>
        <authorList>
            <person name="Tang K."/>
        </authorList>
    </citation>
    <scope>NUCLEOTIDE SEQUENCE [LARGE SCALE GENOMIC DNA]</scope>
    <source>
        <strain evidence="5">MIMtkB3</strain>
    </source>
</reference>
<dbReference type="GO" id="GO:1904680">
    <property type="term" value="F:peptide transmembrane transporter activity"/>
    <property type="evidence" value="ECO:0007669"/>
    <property type="project" value="TreeGrafter"/>
</dbReference>
<dbReference type="PANTHER" id="PTHR30290">
    <property type="entry name" value="PERIPLASMIC BINDING COMPONENT OF ABC TRANSPORTER"/>
    <property type="match status" value="1"/>
</dbReference>
<name>A0A858RBQ9_9PROT</name>
<dbReference type="CDD" id="cd08497">
    <property type="entry name" value="MbnE-like"/>
    <property type="match status" value="1"/>
</dbReference>
<dbReference type="GO" id="GO:0015833">
    <property type="term" value="P:peptide transport"/>
    <property type="evidence" value="ECO:0007669"/>
    <property type="project" value="TreeGrafter"/>
</dbReference>
<dbReference type="GO" id="GO:0042884">
    <property type="term" value="P:microcin transport"/>
    <property type="evidence" value="ECO:0007669"/>
    <property type="project" value="TreeGrafter"/>
</dbReference>
<feature type="domain" description="Solute-binding protein family 5" evidence="4">
    <location>
        <begin position="40"/>
        <end position="453"/>
    </location>
</feature>
<dbReference type="KEGG" id="acru:HHL28_16110"/>
<dbReference type="InterPro" id="IPR030678">
    <property type="entry name" value="Peptide/Ni-bd"/>
</dbReference>
<evidence type="ECO:0000256" key="1">
    <source>
        <dbReference type="ARBA" id="ARBA00004418"/>
    </source>
</evidence>
<evidence type="ECO:0000313" key="6">
    <source>
        <dbReference type="Proteomes" id="UP000501891"/>
    </source>
</evidence>
<dbReference type="Gene3D" id="3.10.105.10">
    <property type="entry name" value="Dipeptide-binding Protein, Domain 3"/>
    <property type="match status" value="1"/>
</dbReference>
<protein>
    <submittedName>
        <fullName evidence="5">ABC transporter substrate-binding protein</fullName>
    </submittedName>
</protein>
<accession>A0A858RBQ9</accession>
<dbReference type="InterPro" id="IPR000914">
    <property type="entry name" value="SBP_5_dom"/>
</dbReference>
<dbReference type="Pfam" id="PF00496">
    <property type="entry name" value="SBP_bac_5"/>
    <property type="match status" value="1"/>
</dbReference>
<dbReference type="GO" id="GO:0043190">
    <property type="term" value="C:ATP-binding cassette (ABC) transporter complex"/>
    <property type="evidence" value="ECO:0007669"/>
    <property type="project" value="InterPro"/>
</dbReference>
<dbReference type="AlphaFoldDB" id="A0A858RBQ9"/>
<dbReference type="Gene3D" id="3.40.190.10">
    <property type="entry name" value="Periplasmic binding protein-like II"/>
    <property type="match status" value="1"/>
</dbReference>
<dbReference type="GO" id="GO:0030288">
    <property type="term" value="C:outer membrane-bounded periplasmic space"/>
    <property type="evidence" value="ECO:0007669"/>
    <property type="project" value="TreeGrafter"/>
</dbReference>
<proteinExistence type="inferred from homology"/>
<keyword evidence="6" id="KW-1185">Reference proteome</keyword>
<evidence type="ECO:0000259" key="4">
    <source>
        <dbReference type="Pfam" id="PF00496"/>
    </source>
</evidence>
<sequence>MTGGFDSLNPHAIRGKAATYLTGWVYQSLLARSWDEPFTLYAGLAESFRVAPDRSAIEFTLDTAARWHDGRPVTADDLLFSFQELKTKGRPNHRSYYARVARAERTGERSVRFDLSPNPDGSIDRELPLILGLMPVLPKHWWQAEGRDVGKTHLDPPLGSGPYRVAVAEPGRRVVYERVPGWWGERVPAYRGHFNFDRITIDYFRDETVALEAFKAGGIDLRREPDVARWARDYDTPAVRDGRIRLVALPHGRTEWTRAVFLNLRRPPFDNRLVREAVALAFDYDWMAKSLYFGQVRPIESLYPNADLAAPAGPPSPAELALLEPFRDRLDPRAFGPAWRVARTDGTGYAMRPHLRRAMELLAQAGYRVVEGRQVGPDGTPLEAEVLYQLPAEGRMLLEWSRSLARIGVVLRPRLVDAAQFQQRLDRFQFDAITHRWVNSLSPGNEQAQYYGSAAADIPRSRNWPGLRNGAVDAAITALGQARTREELAAATGALDRALLWDFPIVPLFYSPEDRIAAWSHIAWPDRVPLYGVVLETAWDRRAGSSMAAGGLTHQP</sequence>
<evidence type="ECO:0000256" key="3">
    <source>
        <dbReference type="ARBA" id="ARBA00022729"/>
    </source>
</evidence>
<evidence type="ECO:0000256" key="2">
    <source>
        <dbReference type="ARBA" id="ARBA00005695"/>
    </source>
</evidence>
<comment type="subcellular location">
    <subcellularLocation>
        <location evidence="1">Periplasm</location>
    </subcellularLocation>
</comment>
<dbReference type="Proteomes" id="UP000501891">
    <property type="component" value="Chromosome"/>
</dbReference>
<dbReference type="PIRSF" id="PIRSF002741">
    <property type="entry name" value="MppA"/>
    <property type="match status" value="1"/>
</dbReference>
<organism evidence="5 6">
    <name type="scientific">Aerophototrophica crusticola</name>
    <dbReference type="NCBI Taxonomy" id="1709002"/>
    <lineage>
        <taxon>Bacteria</taxon>
        <taxon>Pseudomonadati</taxon>
        <taxon>Pseudomonadota</taxon>
        <taxon>Alphaproteobacteria</taxon>
        <taxon>Rhodospirillales</taxon>
        <taxon>Rhodospirillaceae</taxon>
        <taxon>Aerophototrophica</taxon>
    </lineage>
</organism>
<dbReference type="InterPro" id="IPR039424">
    <property type="entry name" value="SBP_5"/>
</dbReference>
<gene>
    <name evidence="5" type="ORF">HHL28_16110</name>
</gene>